<evidence type="ECO:0000313" key="2">
    <source>
        <dbReference type="Proteomes" id="UP000308600"/>
    </source>
</evidence>
<keyword evidence="2" id="KW-1185">Reference proteome</keyword>
<protein>
    <submittedName>
        <fullName evidence="1">Uncharacterized protein</fullName>
    </submittedName>
</protein>
<evidence type="ECO:0000313" key="1">
    <source>
        <dbReference type="EMBL" id="TFK64577.1"/>
    </source>
</evidence>
<dbReference type="Proteomes" id="UP000308600">
    <property type="component" value="Unassembled WGS sequence"/>
</dbReference>
<dbReference type="EMBL" id="ML208469">
    <property type="protein sequence ID" value="TFK64577.1"/>
    <property type="molecule type" value="Genomic_DNA"/>
</dbReference>
<organism evidence="1 2">
    <name type="scientific">Pluteus cervinus</name>
    <dbReference type="NCBI Taxonomy" id="181527"/>
    <lineage>
        <taxon>Eukaryota</taxon>
        <taxon>Fungi</taxon>
        <taxon>Dikarya</taxon>
        <taxon>Basidiomycota</taxon>
        <taxon>Agaricomycotina</taxon>
        <taxon>Agaricomycetes</taxon>
        <taxon>Agaricomycetidae</taxon>
        <taxon>Agaricales</taxon>
        <taxon>Pluteineae</taxon>
        <taxon>Pluteaceae</taxon>
        <taxon>Pluteus</taxon>
    </lineage>
</organism>
<accession>A0ACD3AFQ7</accession>
<gene>
    <name evidence="1" type="ORF">BDN72DRAFT_963108</name>
</gene>
<reference evidence="1 2" key="1">
    <citation type="journal article" date="2019" name="Nat. Ecol. Evol.">
        <title>Megaphylogeny resolves global patterns of mushroom evolution.</title>
        <authorList>
            <person name="Varga T."/>
            <person name="Krizsan K."/>
            <person name="Foldi C."/>
            <person name="Dima B."/>
            <person name="Sanchez-Garcia M."/>
            <person name="Sanchez-Ramirez S."/>
            <person name="Szollosi G.J."/>
            <person name="Szarkandi J.G."/>
            <person name="Papp V."/>
            <person name="Albert L."/>
            <person name="Andreopoulos W."/>
            <person name="Angelini C."/>
            <person name="Antonin V."/>
            <person name="Barry K.W."/>
            <person name="Bougher N.L."/>
            <person name="Buchanan P."/>
            <person name="Buyck B."/>
            <person name="Bense V."/>
            <person name="Catcheside P."/>
            <person name="Chovatia M."/>
            <person name="Cooper J."/>
            <person name="Damon W."/>
            <person name="Desjardin D."/>
            <person name="Finy P."/>
            <person name="Geml J."/>
            <person name="Haridas S."/>
            <person name="Hughes K."/>
            <person name="Justo A."/>
            <person name="Karasinski D."/>
            <person name="Kautmanova I."/>
            <person name="Kiss B."/>
            <person name="Kocsube S."/>
            <person name="Kotiranta H."/>
            <person name="LaButti K.M."/>
            <person name="Lechner B.E."/>
            <person name="Liimatainen K."/>
            <person name="Lipzen A."/>
            <person name="Lukacs Z."/>
            <person name="Mihaltcheva S."/>
            <person name="Morgado L.N."/>
            <person name="Niskanen T."/>
            <person name="Noordeloos M.E."/>
            <person name="Ohm R.A."/>
            <person name="Ortiz-Santana B."/>
            <person name="Ovrebo C."/>
            <person name="Racz N."/>
            <person name="Riley R."/>
            <person name="Savchenko A."/>
            <person name="Shiryaev A."/>
            <person name="Soop K."/>
            <person name="Spirin V."/>
            <person name="Szebenyi C."/>
            <person name="Tomsovsky M."/>
            <person name="Tulloss R.E."/>
            <person name="Uehling J."/>
            <person name="Grigoriev I.V."/>
            <person name="Vagvolgyi C."/>
            <person name="Papp T."/>
            <person name="Martin F.M."/>
            <person name="Miettinen O."/>
            <person name="Hibbett D.S."/>
            <person name="Nagy L.G."/>
        </authorList>
    </citation>
    <scope>NUCLEOTIDE SEQUENCE [LARGE SCALE GENOMIC DNA]</scope>
    <source>
        <strain evidence="1 2">NL-1719</strain>
    </source>
</reference>
<sequence>MDNLSHGSLLVPSEILMTVFQLAISSSHSRTLAAIRLCGVSKRWRDIMLSITELWEWIDCAHPDLMELCIERAGARRLFFSCTINRVGYMSDVLSILPHIERVKTLILDYRAEFDFRYSEFLADWTIPAPSLETLSLTSFHLPPNFLHGNVTVLQNLTLISCKFEWDDLPRFPELRSLSIHQPAQRTSTNPFLQMLELCPHLKSIDLSDVFVGIDEDGIKVSLKELESFSTQNDYSHDIEAFLQQISFPPTARISISIDQIEPLDYEDIFEALKTSRLGATWEAQTISMIVDFWVSFNFVELGHNPETQSIAVTICNCIPEPPTPVLTQLLAYVDLLHLESLDMNGGYAHPASFWAIFSDLPELRTLKVRNLFGDSFLEFVQNQNDTKMDGDNLLPPFPHLQHFTYEQQGLDAEEFNFHLLQVSEYLQSRSRINLGVVRLTVVGPDGIPDEIWDALSGSVQELDYTNKEGSYVPGRAAD</sequence>
<name>A0ACD3AFQ7_9AGAR</name>
<proteinExistence type="predicted"/>